<sequence length="168" mass="18989">MNTPELLKELIEKIGTKLLGRFVNGKLKVFPETPNQHRIIQNYISVEKMKSQTFEMTHQKMFKVVVRGFPADYDTNEIINELKYFGFNPDHVSVLKNKKSNSNMPIFLVVLKKLEETQDIFNIGYFIVKIEALKKNTMPAQCSRCNNSTTTAGSATAPLSSSNVLAAT</sequence>
<protein>
    <submittedName>
        <fullName evidence="2">Nucleic-acid-binding protein from transposon X-element</fullName>
    </submittedName>
</protein>
<dbReference type="EMBL" id="BMAW01076938">
    <property type="protein sequence ID" value="GFU03915.1"/>
    <property type="molecule type" value="Genomic_DNA"/>
</dbReference>
<feature type="region of interest" description="Disordered" evidence="1">
    <location>
        <begin position="145"/>
        <end position="168"/>
    </location>
</feature>
<dbReference type="Proteomes" id="UP000887013">
    <property type="component" value="Unassembled WGS sequence"/>
</dbReference>
<reference evidence="2" key="1">
    <citation type="submission" date="2020-08" db="EMBL/GenBank/DDBJ databases">
        <title>Multicomponent nature underlies the extraordinary mechanical properties of spider dragline silk.</title>
        <authorList>
            <person name="Kono N."/>
            <person name="Nakamura H."/>
            <person name="Mori M."/>
            <person name="Yoshida Y."/>
            <person name="Ohtoshi R."/>
            <person name="Malay A.D."/>
            <person name="Moran D.A.P."/>
            <person name="Tomita M."/>
            <person name="Numata K."/>
            <person name="Arakawa K."/>
        </authorList>
    </citation>
    <scope>NUCLEOTIDE SEQUENCE</scope>
</reference>
<evidence type="ECO:0000256" key="1">
    <source>
        <dbReference type="SAM" id="MobiDB-lite"/>
    </source>
</evidence>
<gene>
    <name evidence="2" type="primary">ORF1_97</name>
    <name evidence="2" type="ORF">NPIL_469281</name>
</gene>
<evidence type="ECO:0000313" key="3">
    <source>
        <dbReference type="Proteomes" id="UP000887013"/>
    </source>
</evidence>
<proteinExistence type="predicted"/>
<dbReference type="OrthoDB" id="6434386at2759"/>
<feature type="compositionally biased region" description="Low complexity" evidence="1">
    <location>
        <begin position="148"/>
        <end position="162"/>
    </location>
</feature>
<dbReference type="AlphaFoldDB" id="A0A8X6Q744"/>
<comment type="caution">
    <text evidence="2">The sequence shown here is derived from an EMBL/GenBank/DDBJ whole genome shotgun (WGS) entry which is preliminary data.</text>
</comment>
<keyword evidence="3" id="KW-1185">Reference proteome</keyword>
<organism evidence="2 3">
    <name type="scientific">Nephila pilipes</name>
    <name type="common">Giant wood spider</name>
    <name type="synonym">Nephila maculata</name>
    <dbReference type="NCBI Taxonomy" id="299642"/>
    <lineage>
        <taxon>Eukaryota</taxon>
        <taxon>Metazoa</taxon>
        <taxon>Ecdysozoa</taxon>
        <taxon>Arthropoda</taxon>
        <taxon>Chelicerata</taxon>
        <taxon>Arachnida</taxon>
        <taxon>Araneae</taxon>
        <taxon>Araneomorphae</taxon>
        <taxon>Entelegynae</taxon>
        <taxon>Araneoidea</taxon>
        <taxon>Nephilidae</taxon>
        <taxon>Nephila</taxon>
    </lineage>
</organism>
<evidence type="ECO:0000313" key="2">
    <source>
        <dbReference type="EMBL" id="GFU03915.1"/>
    </source>
</evidence>
<name>A0A8X6Q744_NEPPI</name>
<accession>A0A8X6Q744</accession>